<dbReference type="EMBL" id="JAUEDM010000004">
    <property type="protein sequence ID" value="KAK3318820.1"/>
    <property type="molecule type" value="Genomic_DNA"/>
</dbReference>
<evidence type="ECO:0000313" key="2">
    <source>
        <dbReference type="EMBL" id="KAK3318820.1"/>
    </source>
</evidence>
<reference evidence="2" key="2">
    <citation type="submission" date="2023-06" db="EMBL/GenBank/DDBJ databases">
        <authorList>
            <consortium name="Lawrence Berkeley National Laboratory"/>
            <person name="Haridas S."/>
            <person name="Hensen N."/>
            <person name="Bonometti L."/>
            <person name="Westerberg I."/>
            <person name="Brannstrom I.O."/>
            <person name="Guillou S."/>
            <person name="Cros-Aarteil S."/>
            <person name="Calhoun S."/>
            <person name="Kuo A."/>
            <person name="Mondo S."/>
            <person name="Pangilinan J."/>
            <person name="Riley R."/>
            <person name="Labutti K."/>
            <person name="Andreopoulos B."/>
            <person name="Lipzen A."/>
            <person name="Chen C."/>
            <person name="Yanf M."/>
            <person name="Daum C."/>
            <person name="Ng V."/>
            <person name="Clum A."/>
            <person name="Steindorff A."/>
            <person name="Ohm R."/>
            <person name="Martin F."/>
            <person name="Silar P."/>
            <person name="Natvig D."/>
            <person name="Lalanne C."/>
            <person name="Gautier V."/>
            <person name="Ament-Velasquez S.L."/>
            <person name="Kruys A."/>
            <person name="Hutchinson M.I."/>
            <person name="Powell A.J."/>
            <person name="Barry K."/>
            <person name="Miller A.N."/>
            <person name="Grigoriev I.V."/>
            <person name="Debuchy R."/>
            <person name="Gladieux P."/>
            <person name="Thoren M.H."/>
            <person name="Johannesson H."/>
        </authorList>
    </citation>
    <scope>NUCLEOTIDE SEQUENCE</scope>
    <source>
        <strain evidence="2">CBS 118394</strain>
    </source>
</reference>
<name>A0AAE0I5I3_9PEZI</name>
<keyword evidence="3" id="KW-1185">Reference proteome</keyword>
<accession>A0AAE0I5I3</accession>
<reference evidence="2" key="1">
    <citation type="journal article" date="2023" name="Mol. Phylogenet. Evol.">
        <title>Genome-scale phylogeny and comparative genomics of the fungal order Sordariales.</title>
        <authorList>
            <person name="Hensen N."/>
            <person name="Bonometti L."/>
            <person name="Westerberg I."/>
            <person name="Brannstrom I.O."/>
            <person name="Guillou S."/>
            <person name="Cros-Aarteil S."/>
            <person name="Calhoun S."/>
            <person name="Haridas S."/>
            <person name="Kuo A."/>
            <person name="Mondo S."/>
            <person name="Pangilinan J."/>
            <person name="Riley R."/>
            <person name="LaButti K."/>
            <person name="Andreopoulos B."/>
            <person name="Lipzen A."/>
            <person name="Chen C."/>
            <person name="Yan M."/>
            <person name="Daum C."/>
            <person name="Ng V."/>
            <person name="Clum A."/>
            <person name="Steindorff A."/>
            <person name="Ohm R.A."/>
            <person name="Martin F."/>
            <person name="Silar P."/>
            <person name="Natvig D.O."/>
            <person name="Lalanne C."/>
            <person name="Gautier V."/>
            <person name="Ament-Velasquez S.L."/>
            <person name="Kruys A."/>
            <person name="Hutchinson M.I."/>
            <person name="Powell A.J."/>
            <person name="Barry K."/>
            <person name="Miller A.N."/>
            <person name="Grigoriev I.V."/>
            <person name="Debuchy R."/>
            <person name="Gladieux P."/>
            <person name="Hiltunen Thoren M."/>
            <person name="Johannesson H."/>
        </authorList>
    </citation>
    <scope>NUCLEOTIDE SEQUENCE</scope>
    <source>
        <strain evidence="2">CBS 118394</strain>
    </source>
</reference>
<evidence type="ECO:0000256" key="1">
    <source>
        <dbReference type="SAM" id="Phobius"/>
    </source>
</evidence>
<keyword evidence="1" id="KW-1133">Transmembrane helix</keyword>
<feature type="transmembrane region" description="Helical" evidence="1">
    <location>
        <begin position="23"/>
        <end position="43"/>
    </location>
</feature>
<comment type="caution">
    <text evidence="2">The sequence shown here is derived from an EMBL/GenBank/DDBJ whole genome shotgun (WGS) entry which is preliminary data.</text>
</comment>
<protein>
    <submittedName>
        <fullName evidence="2">Uncharacterized protein</fullName>
    </submittedName>
</protein>
<keyword evidence="1" id="KW-0472">Membrane</keyword>
<dbReference type="Proteomes" id="UP001283341">
    <property type="component" value="Unassembled WGS sequence"/>
</dbReference>
<keyword evidence="1" id="KW-0812">Transmembrane</keyword>
<proteinExistence type="predicted"/>
<evidence type="ECO:0000313" key="3">
    <source>
        <dbReference type="Proteomes" id="UP001283341"/>
    </source>
</evidence>
<sequence length="165" mass="18091">MKLFASHHICSAHVARLDTDLRCLLYCGLTFMALGAFVTPSIFSPRSCFSHFHFPANCPSPRSGILACNSLSWVISGGSGTQKDIFLSRCLRDVVPLALDWSGPPKNSPNTDTYAGTAGVQGSFQRLHGNFLVARLGVHDFSGLYSCGRKEHPMMTLRVFCYSKE</sequence>
<dbReference type="AlphaFoldDB" id="A0AAE0I5I3"/>
<gene>
    <name evidence="2" type="ORF">B0H66DRAFT_250364</name>
</gene>
<organism evidence="2 3">
    <name type="scientific">Apodospora peruviana</name>
    <dbReference type="NCBI Taxonomy" id="516989"/>
    <lineage>
        <taxon>Eukaryota</taxon>
        <taxon>Fungi</taxon>
        <taxon>Dikarya</taxon>
        <taxon>Ascomycota</taxon>
        <taxon>Pezizomycotina</taxon>
        <taxon>Sordariomycetes</taxon>
        <taxon>Sordariomycetidae</taxon>
        <taxon>Sordariales</taxon>
        <taxon>Lasiosphaeriaceae</taxon>
        <taxon>Apodospora</taxon>
    </lineage>
</organism>